<feature type="chain" id="PRO_5037089706" evidence="1">
    <location>
        <begin position="22"/>
        <end position="286"/>
    </location>
</feature>
<accession>A0A923KUP7</accession>
<dbReference type="InterPro" id="IPR022742">
    <property type="entry name" value="Hydrolase_4"/>
</dbReference>
<dbReference type="RefSeq" id="WP_186917535.1">
    <property type="nucleotide sequence ID" value="NZ_JACOFZ010000008.1"/>
</dbReference>
<sequence>MRQIHTTAIALLMASSLSACISVNVDEKQFIRPDKLTGYQRKAPLTNEDLQKIKPNTQLVEKSIPVEAELSLNGLQMRVDGNSPTILYFGGNLSHADESLKSLVRQTSACTPNIVSFDYRGYGRTKGEPTIQSLQEDALRIYDDVRKNTNGKLYLHGQSLGSFMTGYIMQNRSVDGVILEATATTIPDVVDYKTPWYAVPFVRFSFEPSTLLVNNAKAVSQFQQKSLVIVGENDDLFGPELGKKVFDAIPSAKKQLVLVKNGPHSGMMNKAEVQRAFCSFINDSPQ</sequence>
<dbReference type="InterPro" id="IPR029058">
    <property type="entry name" value="AB_hydrolase_fold"/>
</dbReference>
<keyword evidence="4" id="KW-1185">Reference proteome</keyword>
<dbReference type="PANTHER" id="PTHR12277:SF81">
    <property type="entry name" value="PROTEIN ABHD13"/>
    <property type="match status" value="1"/>
</dbReference>
<evidence type="ECO:0000256" key="1">
    <source>
        <dbReference type="SAM" id="SignalP"/>
    </source>
</evidence>
<name>A0A923KUP7_9BURK</name>
<keyword evidence="3" id="KW-0378">Hydrolase</keyword>
<protein>
    <submittedName>
        <fullName evidence="3">Alpha/beta hydrolase</fullName>
    </submittedName>
</protein>
<dbReference type="Pfam" id="PF12146">
    <property type="entry name" value="Hydrolase_4"/>
    <property type="match status" value="1"/>
</dbReference>
<evidence type="ECO:0000313" key="3">
    <source>
        <dbReference type="EMBL" id="MBC3882914.1"/>
    </source>
</evidence>
<evidence type="ECO:0000259" key="2">
    <source>
        <dbReference type="Pfam" id="PF12146"/>
    </source>
</evidence>
<reference evidence="3" key="1">
    <citation type="submission" date="2020-08" db="EMBL/GenBank/DDBJ databases">
        <title>Novel species isolated from subtropical streams in China.</title>
        <authorList>
            <person name="Lu H."/>
        </authorList>
    </citation>
    <scope>NUCLEOTIDE SEQUENCE</scope>
    <source>
        <strain evidence="3">LX22W</strain>
    </source>
</reference>
<evidence type="ECO:0000313" key="4">
    <source>
        <dbReference type="Proteomes" id="UP000627446"/>
    </source>
</evidence>
<keyword evidence="1" id="KW-0732">Signal</keyword>
<comment type="caution">
    <text evidence="3">The sequence shown here is derived from an EMBL/GenBank/DDBJ whole genome shotgun (WGS) entry which is preliminary data.</text>
</comment>
<dbReference type="AlphaFoldDB" id="A0A923KUP7"/>
<feature type="domain" description="Serine aminopeptidase S33" evidence="2">
    <location>
        <begin position="93"/>
        <end position="193"/>
    </location>
</feature>
<dbReference type="PROSITE" id="PS51257">
    <property type="entry name" value="PROKAR_LIPOPROTEIN"/>
    <property type="match status" value="1"/>
</dbReference>
<dbReference type="PANTHER" id="PTHR12277">
    <property type="entry name" value="ALPHA/BETA HYDROLASE DOMAIN-CONTAINING PROTEIN"/>
    <property type="match status" value="1"/>
</dbReference>
<dbReference type="Proteomes" id="UP000627446">
    <property type="component" value="Unassembled WGS sequence"/>
</dbReference>
<organism evidence="3 4">
    <name type="scientific">Undibacterium nitidum</name>
    <dbReference type="NCBI Taxonomy" id="2762298"/>
    <lineage>
        <taxon>Bacteria</taxon>
        <taxon>Pseudomonadati</taxon>
        <taxon>Pseudomonadota</taxon>
        <taxon>Betaproteobacteria</taxon>
        <taxon>Burkholderiales</taxon>
        <taxon>Oxalobacteraceae</taxon>
        <taxon>Undibacterium</taxon>
    </lineage>
</organism>
<dbReference type="EMBL" id="JACOFZ010000008">
    <property type="protein sequence ID" value="MBC3882914.1"/>
    <property type="molecule type" value="Genomic_DNA"/>
</dbReference>
<dbReference type="Gene3D" id="3.40.50.1820">
    <property type="entry name" value="alpha/beta hydrolase"/>
    <property type="match status" value="1"/>
</dbReference>
<feature type="signal peptide" evidence="1">
    <location>
        <begin position="1"/>
        <end position="21"/>
    </location>
</feature>
<dbReference type="SUPFAM" id="SSF53474">
    <property type="entry name" value="alpha/beta-Hydrolases"/>
    <property type="match status" value="1"/>
</dbReference>
<proteinExistence type="predicted"/>
<gene>
    <name evidence="3" type="ORF">H8K36_16095</name>
</gene>
<dbReference type="GO" id="GO:0016787">
    <property type="term" value="F:hydrolase activity"/>
    <property type="evidence" value="ECO:0007669"/>
    <property type="project" value="UniProtKB-KW"/>
</dbReference>